<dbReference type="AlphaFoldDB" id="Q1Q075"/>
<reference evidence="1" key="2">
    <citation type="submission" date="2006-01" db="EMBL/GenBank/DDBJ databases">
        <authorList>
            <person name="Genoscope"/>
        </authorList>
    </citation>
    <scope>NUCLEOTIDE SEQUENCE</scope>
</reference>
<name>Q1Q075_KUEST</name>
<protein>
    <submittedName>
        <fullName evidence="1">Uncharacterized protein</fullName>
    </submittedName>
</protein>
<evidence type="ECO:0000313" key="3">
    <source>
        <dbReference type="Proteomes" id="UP000501926"/>
    </source>
</evidence>
<reference evidence="2 3" key="3">
    <citation type="submission" date="2020-02" db="EMBL/GenBank/DDBJ databases">
        <title>Newly sequenced genome of strain CSTR1 showed variability in Candidatus Kuenenia stuttgartiensis genomes.</title>
        <authorList>
            <person name="Ding C."/>
            <person name="Adrian L."/>
        </authorList>
    </citation>
    <scope>NUCLEOTIDE SEQUENCE [LARGE SCALE GENOMIC DNA]</scope>
    <source>
        <strain evidence="2 3">CSTR1</strain>
    </source>
</reference>
<evidence type="ECO:0000313" key="1">
    <source>
        <dbReference type="EMBL" id="CAJ72730.1"/>
    </source>
</evidence>
<dbReference type="EMBL" id="CT573072">
    <property type="protein sequence ID" value="CAJ72730.1"/>
    <property type="molecule type" value="Genomic_DNA"/>
</dbReference>
<dbReference type="EMBL" id="CP049055">
    <property type="protein sequence ID" value="QII09891.1"/>
    <property type="molecule type" value="Genomic_DNA"/>
</dbReference>
<sequence length="58" mass="7155">MHVQEYICRIIFLFFKSFFHMVTISCKILYQEIRNHIFCLISKIILFLKGTRDYAQRH</sequence>
<gene>
    <name evidence="2" type="ORF">KsCSTR_05120</name>
    <name evidence="1" type="ORF">kustd1985</name>
</gene>
<reference evidence="1" key="1">
    <citation type="journal article" date="2006" name="Nature">
        <title>Deciphering the evolution and metabolism of an anammox bacterium from a community genome.</title>
        <authorList>
            <person name="Strous M."/>
            <person name="Pelletier E."/>
            <person name="Mangenot S."/>
            <person name="Rattei T."/>
            <person name="Lehner A."/>
            <person name="Taylor M.W."/>
            <person name="Horn M."/>
            <person name="Daims H."/>
            <person name="Bartol-Mavel D."/>
            <person name="Wincker P."/>
            <person name="Barbe V."/>
            <person name="Fonknechten N."/>
            <person name="Vallenet D."/>
            <person name="Segurens B."/>
            <person name="Schenowitz-Truong C."/>
            <person name="Medigue C."/>
            <person name="Collingro A."/>
            <person name="Snel B."/>
            <person name="Dutilh B.E."/>
            <person name="OpDenCamp H.J.M."/>
            <person name="vanDerDrift C."/>
            <person name="Cirpus I."/>
            <person name="vanDePas-Schoonen K.T."/>
            <person name="Harhangi H.R."/>
            <person name="vanNiftrik L."/>
            <person name="Schmid M."/>
            <person name="Keltjens J."/>
            <person name="vanDeVossenberg J."/>
            <person name="Kartal B."/>
            <person name="Meier H."/>
            <person name="Frishman D."/>
            <person name="Huynen M.A."/>
            <person name="Mewes H."/>
            <person name="Weissenbach J."/>
            <person name="Jetten M.S.M."/>
            <person name="Wagner M."/>
            <person name="LePaslier D."/>
        </authorList>
    </citation>
    <scope>NUCLEOTIDE SEQUENCE</scope>
</reference>
<accession>Q1Q075</accession>
<proteinExistence type="predicted"/>
<evidence type="ECO:0000313" key="2">
    <source>
        <dbReference type="EMBL" id="QII09891.1"/>
    </source>
</evidence>
<organism evidence="1">
    <name type="scientific">Kuenenia stuttgartiensis</name>
    <dbReference type="NCBI Taxonomy" id="174633"/>
    <lineage>
        <taxon>Bacteria</taxon>
        <taxon>Pseudomonadati</taxon>
        <taxon>Planctomycetota</taxon>
        <taxon>Candidatus Brocadiia</taxon>
        <taxon>Candidatus Brocadiales</taxon>
        <taxon>Candidatus Brocadiaceae</taxon>
        <taxon>Candidatus Kuenenia</taxon>
    </lineage>
</organism>
<dbReference type="Proteomes" id="UP000501926">
    <property type="component" value="Chromosome"/>
</dbReference>